<reference evidence="1 2" key="1">
    <citation type="journal article" date="2018" name="Front. Plant Sci.">
        <title>Red Clover (Trifolium pratense) and Zigzag Clover (T. medium) - A Picture of Genomic Similarities and Differences.</title>
        <authorList>
            <person name="Dluhosova J."/>
            <person name="Istvanek J."/>
            <person name="Nedelnik J."/>
            <person name="Repkova J."/>
        </authorList>
    </citation>
    <scope>NUCLEOTIDE SEQUENCE [LARGE SCALE GENOMIC DNA]</scope>
    <source>
        <strain evidence="2">cv. 10/8</strain>
        <tissue evidence="1">Leaf</tissue>
    </source>
</reference>
<protein>
    <submittedName>
        <fullName evidence="1">Uncharacterized protein</fullName>
    </submittedName>
</protein>
<proteinExistence type="predicted"/>
<dbReference type="InterPro" id="IPR036075">
    <property type="entry name" value="ARMT-1-like_metal-bd_sf"/>
</dbReference>
<sequence length="77" mass="8798">YAKILEDLKKDPASHGNPLDILLLCRLREQVLKELGFRDIFKKVKVSLSEQSVVLCAETIKLKCRKIVCVYLIIGLK</sequence>
<dbReference type="InterPro" id="IPR035073">
    <property type="entry name" value="At2g17340_3_helix_bundle"/>
</dbReference>
<dbReference type="Proteomes" id="UP000265520">
    <property type="component" value="Unassembled WGS sequence"/>
</dbReference>
<accession>A0A392PWB7</accession>
<feature type="non-terminal residue" evidence="1">
    <location>
        <position position="1"/>
    </location>
</feature>
<dbReference type="Gene3D" id="1.20.1700.10">
    <property type="entry name" value="AF1104-like"/>
    <property type="match status" value="1"/>
</dbReference>
<evidence type="ECO:0000313" key="2">
    <source>
        <dbReference type="Proteomes" id="UP000265520"/>
    </source>
</evidence>
<gene>
    <name evidence="1" type="ORF">A2U01_0037503</name>
</gene>
<name>A0A392PWB7_9FABA</name>
<dbReference type="SUPFAM" id="SSF111321">
    <property type="entry name" value="AF1104-like"/>
    <property type="match status" value="1"/>
</dbReference>
<dbReference type="EMBL" id="LXQA010100520">
    <property type="protein sequence ID" value="MCI16361.1"/>
    <property type="molecule type" value="Genomic_DNA"/>
</dbReference>
<dbReference type="AlphaFoldDB" id="A0A392PWB7"/>
<keyword evidence="2" id="KW-1185">Reference proteome</keyword>
<comment type="caution">
    <text evidence="1">The sequence shown here is derived from an EMBL/GenBank/DDBJ whole genome shotgun (WGS) entry which is preliminary data.</text>
</comment>
<evidence type="ECO:0000313" key="1">
    <source>
        <dbReference type="EMBL" id="MCI16361.1"/>
    </source>
</evidence>
<organism evidence="1 2">
    <name type="scientific">Trifolium medium</name>
    <dbReference type="NCBI Taxonomy" id="97028"/>
    <lineage>
        <taxon>Eukaryota</taxon>
        <taxon>Viridiplantae</taxon>
        <taxon>Streptophyta</taxon>
        <taxon>Embryophyta</taxon>
        <taxon>Tracheophyta</taxon>
        <taxon>Spermatophyta</taxon>
        <taxon>Magnoliopsida</taxon>
        <taxon>eudicotyledons</taxon>
        <taxon>Gunneridae</taxon>
        <taxon>Pentapetalae</taxon>
        <taxon>rosids</taxon>
        <taxon>fabids</taxon>
        <taxon>Fabales</taxon>
        <taxon>Fabaceae</taxon>
        <taxon>Papilionoideae</taxon>
        <taxon>50 kb inversion clade</taxon>
        <taxon>NPAAA clade</taxon>
        <taxon>Hologalegina</taxon>
        <taxon>IRL clade</taxon>
        <taxon>Trifolieae</taxon>
        <taxon>Trifolium</taxon>
    </lineage>
</organism>